<gene>
    <name evidence="10" type="ORF">DCO61_07865</name>
    <name evidence="11" type="ORF">LS64_008885</name>
</gene>
<keyword evidence="8" id="KW-0046">Antibiotic resistance</keyword>
<evidence type="ECO:0000313" key="13">
    <source>
        <dbReference type="Proteomes" id="UP000477070"/>
    </source>
</evidence>
<evidence type="ECO:0000313" key="12">
    <source>
        <dbReference type="Proteomes" id="UP000029714"/>
    </source>
</evidence>
<proteinExistence type="inferred from homology"/>
<protein>
    <recommendedName>
        <fullName evidence="3 9">Beta-lactamase</fullName>
        <ecNumber evidence="3 9">3.5.2.6</ecNumber>
    </recommendedName>
</protein>
<dbReference type="GO" id="GO:0046677">
    <property type="term" value="P:response to antibiotic"/>
    <property type="evidence" value="ECO:0007669"/>
    <property type="project" value="UniProtKB-KW"/>
</dbReference>
<keyword evidence="6" id="KW-0802">TPR repeat</keyword>
<comment type="similarity">
    <text evidence="2 9">Belongs to the hcp beta-lactamase family.</text>
</comment>
<comment type="caution">
    <text evidence="11">The sequence shown here is derived from an EMBL/GenBank/DDBJ whole genome shotgun (WGS) entry which is preliminary data.</text>
</comment>
<reference evidence="11 12" key="2">
    <citation type="journal article" date="2016" name="Infect. Immun.">
        <title>Helicobacter saguini, a Novel Helicobacter Isolated from Cotton-Top Tamarins with Ulcerative Colitis, Has Proinflammatory Properties and Induces Typhlocolitis and Dysplasia in Gnotobiotic IL-10-/- Mice.</title>
        <authorList>
            <person name="Shen Z."/>
            <person name="Mannion A."/>
            <person name="Whary M.T."/>
            <person name="Muthupalani S."/>
            <person name="Sheh A."/>
            <person name="Feng Y."/>
            <person name="Gong G."/>
            <person name="Vandamme P."/>
            <person name="Holcombe H.R."/>
            <person name="Paster B.J."/>
            <person name="Fox J.G."/>
        </authorList>
    </citation>
    <scope>NUCLEOTIDE SEQUENCE [LARGE SCALE GENOMIC DNA]</scope>
    <source>
        <strain evidence="11 12">MIT 97-6194</strain>
    </source>
</reference>
<accession>A0A347W4P9</accession>
<evidence type="ECO:0000256" key="4">
    <source>
        <dbReference type="ARBA" id="ARBA00022737"/>
    </source>
</evidence>
<dbReference type="EMBL" id="JRMP02000015">
    <property type="protein sequence ID" value="TLD93225.1"/>
    <property type="molecule type" value="Genomic_DNA"/>
</dbReference>
<dbReference type="SUPFAM" id="SSF81901">
    <property type="entry name" value="HCP-like"/>
    <property type="match status" value="1"/>
</dbReference>
<evidence type="ECO:0000256" key="2">
    <source>
        <dbReference type="ARBA" id="ARBA00008486"/>
    </source>
</evidence>
<dbReference type="AlphaFoldDB" id="A0A347W4P9"/>
<dbReference type="PANTHER" id="PTHR13891:SF1">
    <property type="entry name" value="CYTOCHROME C OXIDASE ASSEMBLY FACTOR 7"/>
    <property type="match status" value="1"/>
</dbReference>
<dbReference type="Proteomes" id="UP000477070">
    <property type="component" value="Unassembled WGS sequence"/>
</dbReference>
<dbReference type="InterPro" id="IPR006597">
    <property type="entry name" value="Sel1-like"/>
</dbReference>
<evidence type="ECO:0000256" key="3">
    <source>
        <dbReference type="ARBA" id="ARBA00012865"/>
    </source>
</evidence>
<dbReference type="Proteomes" id="UP000029714">
    <property type="component" value="Unassembled WGS sequence"/>
</dbReference>
<evidence type="ECO:0000313" key="11">
    <source>
        <dbReference type="EMBL" id="TLD93225.1"/>
    </source>
</evidence>
<reference evidence="10 13" key="4">
    <citation type="submission" date="2019-12" db="EMBL/GenBank/DDBJ databases">
        <title>Multi-Generational Helicobacter saguini Isolates.</title>
        <authorList>
            <person name="Mannion A."/>
            <person name="Shen Z."/>
            <person name="Fox J.G."/>
        </authorList>
    </citation>
    <scope>NUCLEOTIDE SEQUENCE [LARGE SCALE GENOMIC DNA]</scope>
    <source>
        <strain evidence="10">16-048</strain>
        <strain evidence="13">16-048 (F4)</strain>
    </source>
</reference>
<evidence type="ECO:0000256" key="7">
    <source>
        <dbReference type="ARBA" id="ARBA00023157"/>
    </source>
</evidence>
<evidence type="ECO:0000256" key="6">
    <source>
        <dbReference type="ARBA" id="ARBA00022803"/>
    </source>
</evidence>
<evidence type="ECO:0000313" key="10">
    <source>
        <dbReference type="EMBL" id="MWV69917.1"/>
    </source>
</evidence>
<dbReference type="STRING" id="1548018.LS64_14460"/>
<comment type="subcellular location">
    <subcellularLocation>
        <location evidence="9">Secreted</location>
    </subcellularLocation>
</comment>
<keyword evidence="12" id="KW-1185">Reference proteome</keyword>
<dbReference type="GO" id="GO:0005576">
    <property type="term" value="C:extracellular region"/>
    <property type="evidence" value="ECO:0007669"/>
    <property type="project" value="UniProtKB-SubCell"/>
</dbReference>
<keyword evidence="7" id="KW-1015">Disulfide bond</keyword>
<sequence>MLFKGLLMFRILCVFLIFCIVLVADNLNKDNKKNKIYVQNEYISEKSKIDDFKKQCDNNGRESCVWLAGYYLYGKDNVKQNVQKGLELYNKACNLDFKEACEALHTIYFDGKNELNIKKDFNKSFYYLVKICKLESKKCPNFKPNKDFKNYINACDKDFGWACYYVAISKNDINLYEKACILNEIKACFDLGSMYESGNGLPQNISKAKKYFKIVCDKDDSYIVCSENRDAIYGSKDGVSANFTQKMQVAMEKCAKNNAMECFNLGTYYYNGDNVTKDFQKAKENFKKSCDLGYKTACEAYNDM</sequence>
<keyword evidence="9" id="KW-0964">Secreted</keyword>
<evidence type="ECO:0000256" key="1">
    <source>
        <dbReference type="ARBA" id="ARBA00001526"/>
    </source>
</evidence>
<comment type="catalytic activity">
    <reaction evidence="1 9">
        <text>a beta-lactam + H2O = a substituted beta-amino acid</text>
        <dbReference type="Rhea" id="RHEA:20401"/>
        <dbReference type="ChEBI" id="CHEBI:15377"/>
        <dbReference type="ChEBI" id="CHEBI:35627"/>
        <dbReference type="ChEBI" id="CHEBI:140347"/>
        <dbReference type="EC" id="3.5.2.6"/>
    </reaction>
</comment>
<dbReference type="EC" id="3.5.2.6" evidence="3 9"/>
<dbReference type="InterPro" id="IPR011990">
    <property type="entry name" value="TPR-like_helical_dom_sf"/>
</dbReference>
<evidence type="ECO:0000256" key="9">
    <source>
        <dbReference type="RuleBase" id="RU366075"/>
    </source>
</evidence>
<keyword evidence="4" id="KW-0677">Repeat</keyword>
<dbReference type="GO" id="GO:0008800">
    <property type="term" value="F:beta-lactamase activity"/>
    <property type="evidence" value="ECO:0007669"/>
    <property type="project" value="UniProtKB-UniRule"/>
</dbReference>
<name>A0A347W4P9_9HELI</name>
<dbReference type="SMART" id="SM00671">
    <property type="entry name" value="SEL1"/>
    <property type="match status" value="4"/>
</dbReference>
<evidence type="ECO:0000256" key="8">
    <source>
        <dbReference type="ARBA" id="ARBA00023251"/>
    </source>
</evidence>
<organism evidence="11 12">
    <name type="scientific">Helicobacter saguini</name>
    <dbReference type="NCBI Taxonomy" id="1548018"/>
    <lineage>
        <taxon>Bacteria</taxon>
        <taxon>Pseudomonadati</taxon>
        <taxon>Campylobacterota</taxon>
        <taxon>Epsilonproteobacteria</taxon>
        <taxon>Campylobacterales</taxon>
        <taxon>Helicobacteraceae</taxon>
        <taxon>Helicobacter</taxon>
    </lineage>
</organism>
<dbReference type="Pfam" id="PF08238">
    <property type="entry name" value="Sel1"/>
    <property type="match status" value="4"/>
</dbReference>
<dbReference type="PANTHER" id="PTHR13891">
    <property type="entry name" value="CYTOCHROME C OXIDASE ASSEMBLY FACTOR 7"/>
    <property type="match status" value="1"/>
</dbReference>
<comment type="function">
    <text evidence="9">Hydrolyzes 6-aminopenicillinic acid and 7-aminocephalosporanic acid (ACA) derivatives.</text>
</comment>
<keyword evidence="5 9" id="KW-0378">Hydrolase</keyword>
<dbReference type="EMBL" id="QBIU01000001">
    <property type="protein sequence ID" value="MWV69917.1"/>
    <property type="molecule type" value="Genomic_DNA"/>
</dbReference>
<dbReference type="Gene3D" id="1.25.40.10">
    <property type="entry name" value="Tetratricopeptide repeat domain"/>
    <property type="match status" value="2"/>
</dbReference>
<reference evidence="11 12" key="1">
    <citation type="journal article" date="2014" name="Genome Announc.">
        <title>Draft genome sequences of eight enterohepatic helicobacter species isolated from both laboratory and wild rodents.</title>
        <authorList>
            <person name="Sheh A."/>
            <person name="Shen Z."/>
            <person name="Fox J.G."/>
        </authorList>
    </citation>
    <scope>NUCLEOTIDE SEQUENCE [LARGE SCALE GENOMIC DNA]</scope>
    <source>
        <strain evidence="11 12">MIT 97-6194</strain>
    </source>
</reference>
<reference evidence="11" key="3">
    <citation type="submission" date="2018-04" db="EMBL/GenBank/DDBJ databases">
        <authorList>
            <person name="Sheh A."/>
            <person name="Shen Z."/>
            <person name="Mannion A.J."/>
            <person name="Fox J.G."/>
        </authorList>
    </citation>
    <scope>NUCLEOTIDE SEQUENCE</scope>
    <source>
        <strain evidence="11">MIT 97-6194</strain>
    </source>
</reference>
<dbReference type="InterPro" id="IPR040239">
    <property type="entry name" value="HcpB-like"/>
</dbReference>
<evidence type="ECO:0000256" key="5">
    <source>
        <dbReference type="ARBA" id="ARBA00022801"/>
    </source>
</evidence>
<dbReference type="OrthoDB" id="9772133at2"/>